<dbReference type="WBParaSite" id="SVE_1504500.1">
    <property type="protein sequence ID" value="SVE_1504500.1"/>
    <property type="gene ID" value="SVE_1504500"/>
</dbReference>
<evidence type="ECO:0000313" key="2">
    <source>
        <dbReference type="WBParaSite" id="SVE_1504500.1"/>
    </source>
</evidence>
<proteinExistence type="predicted"/>
<name>A0A0K0FTA3_STRVS</name>
<organism evidence="1 2">
    <name type="scientific">Strongyloides venezuelensis</name>
    <name type="common">Threadworm</name>
    <dbReference type="NCBI Taxonomy" id="75913"/>
    <lineage>
        <taxon>Eukaryota</taxon>
        <taxon>Metazoa</taxon>
        <taxon>Ecdysozoa</taxon>
        <taxon>Nematoda</taxon>
        <taxon>Chromadorea</taxon>
        <taxon>Rhabditida</taxon>
        <taxon>Tylenchina</taxon>
        <taxon>Panagrolaimomorpha</taxon>
        <taxon>Strongyloidoidea</taxon>
        <taxon>Strongyloididae</taxon>
        <taxon>Strongyloides</taxon>
    </lineage>
</organism>
<dbReference type="Proteomes" id="UP000035680">
    <property type="component" value="Unassembled WGS sequence"/>
</dbReference>
<dbReference type="AlphaFoldDB" id="A0A0K0FTA3"/>
<keyword evidence="1" id="KW-1185">Reference proteome</keyword>
<evidence type="ECO:0000313" key="1">
    <source>
        <dbReference type="Proteomes" id="UP000035680"/>
    </source>
</evidence>
<reference evidence="1" key="1">
    <citation type="submission" date="2014-07" db="EMBL/GenBank/DDBJ databases">
        <authorList>
            <person name="Martin A.A"/>
            <person name="De Silva N."/>
        </authorList>
    </citation>
    <scope>NUCLEOTIDE SEQUENCE</scope>
</reference>
<protein>
    <submittedName>
        <fullName evidence="2">Uncharacterized protein</fullName>
    </submittedName>
</protein>
<reference evidence="2" key="2">
    <citation type="submission" date="2015-08" db="UniProtKB">
        <authorList>
            <consortium name="WormBaseParasite"/>
        </authorList>
    </citation>
    <scope>IDENTIFICATION</scope>
</reference>
<sequence>MATNSDIKEESTSPSKFSDFSIINEDNLADFLKKQLTIPQMQFFGGTPFTEYVDKNAVFFSQLENLKENEKTAYLLGCLSDEVYKLLKLSRPNTALASCKYSDLVDDLTKFYTETIKYAKEYSNLLLPNGYYTDNKTLHRMKQVEWKSLEELTSEKIPDLVKVIILFDYYKEPVKSIAERYIQEHHNNLNLTDFITHMETESLFINESSDGKKCRRKK</sequence>
<accession>A0A0K0FTA3</accession>